<dbReference type="Gene3D" id="3.30.70.1730">
    <property type="match status" value="1"/>
</dbReference>
<protein>
    <submittedName>
        <fullName evidence="2">Uncharacterized protein</fullName>
    </submittedName>
</protein>
<dbReference type="InterPro" id="IPR043141">
    <property type="entry name" value="Ribosomal_uL10-like_sf"/>
</dbReference>
<comment type="similarity">
    <text evidence="1">Belongs to the universal ribosomal protein uL10 family.</text>
</comment>
<dbReference type="EMBL" id="LR862135">
    <property type="protein sequence ID" value="CAD1841966.1"/>
    <property type="molecule type" value="Genomic_DNA"/>
</dbReference>
<evidence type="ECO:0000313" key="2">
    <source>
        <dbReference type="EMBL" id="CAD1841966.1"/>
    </source>
</evidence>
<dbReference type="InterPro" id="IPR047865">
    <property type="entry name" value="Ribosomal_uL10_bac_type"/>
</dbReference>
<accession>A0A6V7QGN6</accession>
<evidence type="ECO:0000256" key="1">
    <source>
        <dbReference type="ARBA" id="ARBA00008889"/>
    </source>
</evidence>
<name>A0A6V7QGN6_ANACO</name>
<sequence>MTSVRSAASTALPPIRAAVARSKREAIRRELENCQLLAGIWCHGLTWEPLRPCAKGMNAWLFVHSDDIPPALNPYRHFQREWKLALNDFTGAVYEGRLYGPDDFAALEAMPTRLQSYAYLLGCLHTPAVSLLGVLQAAPVQPAPAPPPAPPPKEES</sequence>
<gene>
    <name evidence="2" type="ORF">CB5_LOCUS25177</name>
</gene>
<proteinExistence type="inferred from homology"/>
<dbReference type="PANTHER" id="PTHR11560">
    <property type="entry name" value="39S RIBOSOMAL PROTEIN L10, MITOCHONDRIAL"/>
    <property type="match status" value="1"/>
</dbReference>
<dbReference type="AlphaFoldDB" id="A0A6V7QGN6"/>
<reference evidence="2" key="1">
    <citation type="submission" date="2020-07" db="EMBL/GenBank/DDBJ databases">
        <authorList>
            <person name="Lin J."/>
        </authorList>
    </citation>
    <scope>NUCLEOTIDE SEQUENCE</scope>
</reference>
<dbReference type="SUPFAM" id="SSF160369">
    <property type="entry name" value="Ribosomal protein L10-like"/>
    <property type="match status" value="1"/>
</dbReference>
<organism evidence="2">
    <name type="scientific">Ananas comosus var. bracteatus</name>
    <name type="common">red pineapple</name>
    <dbReference type="NCBI Taxonomy" id="296719"/>
    <lineage>
        <taxon>Eukaryota</taxon>
        <taxon>Viridiplantae</taxon>
        <taxon>Streptophyta</taxon>
        <taxon>Embryophyta</taxon>
        <taxon>Tracheophyta</taxon>
        <taxon>Spermatophyta</taxon>
        <taxon>Magnoliopsida</taxon>
        <taxon>Liliopsida</taxon>
        <taxon>Poales</taxon>
        <taxon>Bromeliaceae</taxon>
        <taxon>Bromelioideae</taxon>
        <taxon>Ananas</taxon>
    </lineage>
</organism>